<dbReference type="GO" id="GO:0006412">
    <property type="term" value="P:translation"/>
    <property type="evidence" value="ECO:0007669"/>
    <property type="project" value="InterPro"/>
</dbReference>
<feature type="region of interest" description="Disordered" evidence="4">
    <location>
        <begin position="106"/>
        <end position="135"/>
    </location>
</feature>
<keyword evidence="3" id="KW-0687">Ribonucleoprotein</keyword>
<evidence type="ECO:0000256" key="4">
    <source>
        <dbReference type="SAM" id="MobiDB-lite"/>
    </source>
</evidence>
<organism evidence="5 6">
    <name type="scientific">Myotis brandtii</name>
    <name type="common">Brandt's bat</name>
    <dbReference type="NCBI Taxonomy" id="109478"/>
    <lineage>
        <taxon>Eukaryota</taxon>
        <taxon>Metazoa</taxon>
        <taxon>Chordata</taxon>
        <taxon>Craniata</taxon>
        <taxon>Vertebrata</taxon>
        <taxon>Euteleostomi</taxon>
        <taxon>Mammalia</taxon>
        <taxon>Eutheria</taxon>
        <taxon>Laurasiatheria</taxon>
        <taxon>Chiroptera</taxon>
        <taxon>Yangochiroptera</taxon>
        <taxon>Vespertilionidae</taxon>
        <taxon>Myotis</taxon>
    </lineage>
</organism>
<feature type="compositionally biased region" description="Basic and acidic residues" evidence="4">
    <location>
        <begin position="11"/>
        <end position="26"/>
    </location>
</feature>
<evidence type="ECO:0000256" key="1">
    <source>
        <dbReference type="ARBA" id="ARBA00006194"/>
    </source>
</evidence>
<keyword evidence="2 5" id="KW-0689">Ribosomal protein</keyword>
<dbReference type="EMBL" id="KE164099">
    <property type="protein sequence ID" value="EPQ15060.1"/>
    <property type="molecule type" value="Genomic_DNA"/>
</dbReference>
<dbReference type="GO" id="GO:0005840">
    <property type="term" value="C:ribosome"/>
    <property type="evidence" value="ECO:0007669"/>
    <property type="project" value="UniProtKB-KW"/>
</dbReference>
<evidence type="ECO:0000313" key="6">
    <source>
        <dbReference type="Proteomes" id="UP000052978"/>
    </source>
</evidence>
<feature type="compositionally biased region" description="Polar residues" evidence="4">
    <location>
        <begin position="115"/>
        <end position="124"/>
    </location>
</feature>
<dbReference type="Proteomes" id="UP000052978">
    <property type="component" value="Unassembled WGS sequence"/>
</dbReference>
<dbReference type="InterPro" id="IPR036967">
    <property type="entry name" value="Ribosomal_uS11_sf"/>
</dbReference>
<dbReference type="AlphaFoldDB" id="S7NF37"/>
<sequence>MELSGGGVWVRHAEMAPRKGKEKKEEQVVSLGPQVAEGENVFGCGPGVQGARYHGSSHQTPGQEETGPRQLDRDESSPYAVMLASQSVAQGCKELGITALHIKLRARRKQDQDSWTRGPVSSKNPCPLGNEDRTD</sequence>
<protein>
    <submittedName>
        <fullName evidence="5">40S ribosomal protein S14</fullName>
    </submittedName>
</protein>
<feature type="region of interest" description="Disordered" evidence="4">
    <location>
        <begin position="39"/>
        <end position="76"/>
    </location>
</feature>
<name>S7NF37_MYOBR</name>
<dbReference type="SUPFAM" id="SSF53137">
    <property type="entry name" value="Translational machinery components"/>
    <property type="match status" value="1"/>
</dbReference>
<dbReference type="Gene3D" id="3.30.420.80">
    <property type="entry name" value="Ribosomal protein S11"/>
    <property type="match status" value="1"/>
</dbReference>
<evidence type="ECO:0000256" key="2">
    <source>
        <dbReference type="ARBA" id="ARBA00022980"/>
    </source>
</evidence>
<feature type="compositionally biased region" description="Basic and acidic residues" evidence="4">
    <location>
        <begin position="66"/>
        <end position="76"/>
    </location>
</feature>
<dbReference type="GO" id="GO:0003735">
    <property type="term" value="F:structural constituent of ribosome"/>
    <property type="evidence" value="ECO:0007669"/>
    <property type="project" value="InterPro"/>
</dbReference>
<evidence type="ECO:0000313" key="5">
    <source>
        <dbReference type="EMBL" id="EPQ15060.1"/>
    </source>
</evidence>
<reference evidence="5 6" key="1">
    <citation type="journal article" date="2013" name="Nat. Commun.">
        <title>Genome analysis reveals insights into physiology and longevity of the Brandt's bat Myotis brandtii.</title>
        <authorList>
            <person name="Seim I."/>
            <person name="Fang X."/>
            <person name="Xiong Z."/>
            <person name="Lobanov A.V."/>
            <person name="Huang Z."/>
            <person name="Ma S."/>
            <person name="Feng Y."/>
            <person name="Turanov A.A."/>
            <person name="Zhu Y."/>
            <person name="Lenz T.L."/>
            <person name="Gerashchenko M.V."/>
            <person name="Fan D."/>
            <person name="Hee Yim S."/>
            <person name="Yao X."/>
            <person name="Jordan D."/>
            <person name="Xiong Y."/>
            <person name="Ma Y."/>
            <person name="Lyapunov A.N."/>
            <person name="Chen G."/>
            <person name="Kulakova O.I."/>
            <person name="Sun Y."/>
            <person name="Lee S.G."/>
            <person name="Bronson R.T."/>
            <person name="Moskalev A.A."/>
            <person name="Sunyaev S.R."/>
            <person name="Zhang G."/>
            <person name="Krogh A."/>
            <person name="Wang J."/>
            <person name="Gladyshev V.N."/>
        </authorList>
    </citation>
    <scope>NUCLEOTIDE SEQUENCE [LARGE SCALE GENOMIC DNA]</scope>
</reference>
<accession>S7NF37</accession>
<comment type="similarity">
    <text evidence="1">Belongs to the universal ribosomal protein uS11 family.</text>
</comment>
<proteinExistence type="inferred from homology"/>
<feature type="region of interest" description="Disordered" evidence="4">
    <location>
        <begin position="1"/>
        <end position="26"/>
    </location>
</feature>
<dbReference type="InterPro" id="IPR001971">
    <property type="entry name" value="Ribosomal_uS11"/>
</dbReference>
<evidence type="ECO:0000256" key="3">
    <source>
        <dbReference type="ARBA" id="ARBA00023274"/>
    </source>
</evidence>
<keyword evidence="6" id="KW-1185">Reference proteome</keyword>
<gene>
    <name evidence="5" type="ORF">D623_10027103</name>
</gene>
<dbReference type="Pfam" id="PF00411">
    <property type="entry name" value="Ribosomal_S11"/>
    <property type="match status" value="1"/>
</dbReference>
<dbReference type="PANTHER" id="PTHR11759">
    <property type="entry name" value="40S RIBOSOMAL PROTEIN S14/30S RIBOSOMAL PROTEIN S11"/>
    <property type="match status" value="1"/>
</dbReference>
<dbReference type="GO" id="GO:1990904">
    <property type="term" value="C:ribonucleoprotein complex"/>
    <property type="evidence" value="ECO:0007669"/>
    <property type="project" value="UniProtKB-KW"/>
</dbReference>